<dbReference type="InterPro" id="IPR018062">
    <property type="entry name" value="HTH_AraC-typ_CS"/>
</dbReference>
<evidence type="ECO:0000313" key="6">
    <source>
        <dbReference type="Proteomes" id="UP000784435"/>
    </source>
</evidence>
<keyword evidence="3" id="KW-0804">Transcription</keyword>
<keyword evidence="2" id="KW-0238">DNA-binding</keyword>
<dbReference type="Pfam" id="PF14525">
    <property type="entry name" value="AraC_binding_2"/>
    <property type="match status" value="1"/>
</dbReference>
<dbReference type="PANTHER" id="PTHR46796">
    <property type="entry name" value="HTH-TYPE TRANSCRIPTIONAL ACTIVATOR RHAS-RELATED"/>
    <property type="match status" value="1"/>
</dbReference>
<evidence type="ECO:0000256" key="2">
    <source>
        <dbReference type="ARBA" id="ARBA00023125"/>
    </source>
</evidence>
<sequence>MEKLRNFQIAKSDDLDEARSAVSTTYLENRLTKLDGRSLCFSLNASESYDVTVGYLTYASEVSLQMPPSGDFYHVNLTTGGSTDAWRDDRQTWQTSTGESGVVLLPEHQSRVTWSPDAEQVIFRFSRRRLEGFLTSLTGLEITRPIEFDLGLDLSGQVGASLFSTAMLIVEEYDRLASSNRFTQLVRPMEELVMTQLLYAARHNFTTELTSGGSDELRGCSTDAIDRRVRAATDHIEAHLNEQISLESLARSAGMSIRSLHALFRSELATTPRKFIRDRRLDRVRQELREGSALDSVSSISSQWGFTHHGRFAAAYRDRFGELPSSTVKKTI</sequence>
<dbReference type="InterPro" id="IPR035418">
    <property type="entry name" value="AraC-bd_2"/>
</dbReference>
<evidence type="ECO:0000256" key="1">
    <source>
        <dbReference type="ARBA" id="ARBA00023015"/>
    </source>
</evidence>
<dbReference type="SUPFAM" id="SSF46689">
    <property type="entry name" value="Homeodomain-like"/>
    <property type="match status" value="1"/>
</dbReference>
<gene>
    <name evidence="5" type="ORF">K8V08_09910</name>
</gene>
<dbReference type="EMBL" id="DYUK01000215">
    <property type="protein sequence ID" value="HJG80711.1"/>
    <property type="molecule type" value="Genomic_DNA"/>
</dbReference>
<dbReference type="AlphaFoldDB" id="A0A921SP50"/>
<dbReference type="GO" id="GO:0003700">
    <property type="term" value="F:DNA-binding transcription factor activity"/>
    <property type="evidence" value="ECO:0007669"/>
    <property type="project" value="InterPro"/>
</dbReference>
<dbReference type="Pfam" id="PF12833">
    <property type="entry name" value="HTH_18"/>
    <property type="match status" value="1"/>
</dbReference>
<protein>
    <submittedName>
        <fullName evidence="5">AraC family transcriptional regulator</fullName>
    </submittedName>
</protein>
<evidence type="ECO:0000313" key="5">
    <source>
        <dbReference type="EMBL" id="HJG80711.1"/>
    </source>
</evidence>
<feature type="domain" description="HTH araC/xylS-type" evidence="4">
    <location>
        <begin position="230"/>
        <end position="330"/>
    </location>
</feature>
<dbReference type="SMART" id="SM00342">
    <property type="entry name" value="HTH_ARAC"/>
    <property type="match status" value="1"/>
</dbReference>
<dbReference type="GO" id="GO:0043565">
    <property type="term" value="F:sequence-specific DNA binding"/>
    <property type="evidence" value="ECO:0007669"/>
    <property type="project" value="InterPro"/>
</dbReference>
<dbReference type="PROSITE" id="PS01124">
    <property type="entry name" value="HTH_ARAC_FAMILY_2"/>
    <property type="match status" value="1"/>
</dbReference>
<accession>A0A921SP50</accession>
<evidence type="ECO:0000259" key="4">
    <source>
        <dbReference type="PROSITE" id="PS01124"/>
    </source>
</evidence>
<dbReference type="InterPro" id="IPR050204">
    <property type="entry name" value="AraC_XylS_family_regulators"/>
</dbReference>
<reference evidence="5" key="1">
    <citation type="journal article" date="2021" name="PeerJ">
        <title>Extensive microbial diversity within the chicken gut microbiome revealed by metagenomics and culture.</title>
        <authorList>
            <person name="Gilroy R."/>
            <person name="Ravi A."/>
            <person name="Getino M."/>
            <person name="Pursley I."/>
            <person name="Horton D.L."/>
            <person name="Alikhan N.F."/>
            <person name="Baker D."/>
            <person name="Gharbi K."/>
            <person name="Hall N."/>
            <person name="Watson M."/>
            <person name="Adriaenssens E.M."/>
            <person name="Foster-Nyarko E."/>
            <person name="Jarju S."/>
            <person name="Secka A."/>
            <person name="Antonio M."/>
            <person name="Oren A."/>
            <person name="Chaudhuri R.R."/>
            <person name="La Ragione R."/>
            <person name="Hildebrand F."/>
            <person name="Pallen M.J."/>
        </authorList>
    </citation>
    <scope>NUCLEOTIDE SEQUENCE</scope>
    <source>
        <strain evidence="5">ChiGjej5B5-7349</strain>
    </source>
</reference>
<dbReference type="InterPro" id="IPR018060">
    <property type="entry name" value="HTH_AraC"/>
</dbReference>
<organism evidence="5 6">
    <name type="scientific">Brevibacterium senegalense</name>
    <dbReference type="NCBI Taxonomy" id="1033736"/>
    <lineage>
        <taxon>Bacteria</taxon>
        <taxon>Bacillati</taxon>
        <taxon>Actinomycetota</taxon>
        <taxon>Actinomycetes</taxon>
        <taxon>Micrococcales</taxon>
        <taxon>Brevibacteriaceae</taxon>
        <taxon>Brevibacterium</taxon>
    </lineage>
</organism>
<dbReference type="Proteomes" id="UP000784435">
    <property type="component" value="Unassembled WGS sequence"/>
</dbReference>
<keyword evidence="1" id="KW-0805">Transcription regulation</keyword>
<dbReference type="PROSITE" id="PS00041">
    <property type="entry name" value="HTH_ARAC_FAMILY_1"/>
    <property type="match status" value="1"/>
</dbReference>
<reference evidence="5" key="2">
    <citation type="submission" date="2021-09" db="EMBL/GenBank/DDBJ databases">
        <authorList>
            <person name="Gilroy R."/>
        </authorList>
    </citation>
    <scope>NUCLEOTIDE SEQUENCE</scope>
    <source>
        <strain evidence="5">ChiGjej5B5-7349</strain>
    </source>
</reference>
<dbReference type="Gene3D" id="1.10.10.60">
    <property type="entry name" value="Homeodomain-like"/>
    <property type="match status" value="1"/>
</dbReference>
<dbReference type="InterPro" id="IPR009057">
    <property type="entry name" value="Homeodomain-like_sf"/>
</dbReference>
<comment type="caution">
    <text evidence="5">The sequence shown here is derived from an EMBL/GenBank/DDBJ whole genome shotgun (WGS) entry which is preliminary data.</text>
</comment>
<proteinExistence type="predicted"/>
<evidence type="ECO:0000256" key="3">
    <source>
        <dbReference type="ARBA" id="ARBA00023163"/>
    </source>
</evidence>
<name>A0A921SP50_9MICO</name>